<evidence type="ECO:0000313" key="1">
    <source>
        <dbReference type="EMBL" id="GAG03339.1"/>
    </source>
</evidence>
<protein>
    <submittedName>
        <fullName evidence="1">Uncharacterized protein</fullName>
    </submittedName>
</protein>
<proteinExistence type="predicted"/>
<feature type="non-terminal residue" evidence="1">
    <location>
        <position position="52"/>
    </location>
</feature>
<accession>X0UC10</accession>
<comment type="caution">
    <text evidence="1">The sequence shown here is derived from an EMBL/GenBank/DDBJ whole genome shotgun (WGS) entry which is preliminary data.</text>
</comment>
<organism evidence="1">
    <name type="scientific">marine sediment metagenome</name>
    <dbReference type="NCBI Taxonomy" id="412755"/>
    <lineage>
        <taxon>unclassified sequences</taxon>
        <taxon>metagenomes</taxon>
        <taxon>ecological metagenomes</taxon>
    </lineage>
</organism>
<reference evidence="1" key="1">
    <citation type="journal article" date="2014" name="Front. Microbiol.">
        <title>High frequency of phylogenetically diverse reductive dehalogenase-homologous genes in deep subseafloor sedimentary metagenomes.</title>
        <authorList>
            <person name="Kawai M."/>
            <person name="Futagami T."/>
            <person name="Toyoda A."/>
            <person name="Takaki Y."/>
            <person name="Nishi S."/>
            <person name="Hori S."/>
            <person name="Arai W."/>
            <person name="Tsubouchi T."/>
            <person name="Morono Y."/>
            <person name="Uchiyama I."/>
            <person name="Ito T."/>
            <person name="Fujiyama A."/>
            <person name="Inagaki F."/>
            <person name="Takami H."/>
        </authorList>
    </citation>
    <scope>NUCLEOTIDE SEQUENCE</scope>
    <source>
        <strain evidence="1">Expedition CK06-06</strain>
    </source>
</reference>
<gene>
    <name evidence="1" type="ORF">S01H1_34397</name>
</gene>
<name>X0UC10_9ZZZZ</name>
<dbReference type="AlphaFoldDB" id="X0UC10"/>
<dbReference type="EMBL" id="BARS01021413">
    <property type="protein sequence ID" value="GAG03339.1"/>
    <property type="molecule type" value="Genomic_DNA"/>
</dbReference>
<sequence length="52" mass="6028">MPERVSGDPISCPRTVLALVDRFGTQRDAYKRPTYNETQVRREFIDPLFTAL</sequence>